<evidence type="ECO:0000256" key="10">
    <source>
        <dbReference type="ARBA" id="ARBA00024331"/>
    </source>
</evidence>
<dbReference type="PANTHER" id="PTHR11556:SF1">
    <property type="entry name" value="FRUCTOSE-BISPHOSPHATASE"/>
    <property type="match status" value="1"/>
</dbReference>
<evidence type="ECO:0000256" key="5">
    <source>
        <dbReference type="ARBA" id="ARBA00013093"/>
    </source>
</evidence>
<comment type="similarity">
    <text evidence="3 12">Belongs to the FBPase class 1 family.</text>
</comment>
<dbReference type="HAMAP" id="MF_01855">
    <property type="entry name" value="FBPase_class1"/>
    <property type="match status" value="1"/>
</dbReference>
<evidence type="ECO:0000256" key="2">
    <source>
        <dbReference type="ARBA" id="ARBA00001946"/>
    </source>
</evidence>
<dbReference type="InterPro" id="IPR028343">
    <property type="entry name" value="FBPtase"/>
</dbReference>
<evidence type="ECO:0000256" key="3">
    <source>
        <dbReference type="ARBA" id="ARBA00010941"/>
    </source>
</evidence>
<dbReference type="Pfam" id="PF18913">
    <property type="entry name" value="FBPase_C"/>
    <property type="match status" value="1"/>
</dbReference>
<dbReference type="PIRSF" id="PIRSF000904">
    <property type="entry name" value="FBPtase_SBPase"/>
    <property type="match status" value="1"/>
</dbReference>
<dbReference type="Proteomes" id="UP000825434">
    <property type="component" value="Chromosome 4"/>
</dbReference>
<name>A0ABX8IBH7_9ASCO</name>
<dbReference type="PRINTS" id="PR00115">
    <property type="entry name" value="F16BPHPHTASE"/>
</dbReference>
<dbReference type="SUPFAM" id="SSF56655">
    <property type="entry name" value="Carbohydrate phosphatase"/>
    <property type="match status" value="1"/>
</dbReference>
<comment type="pathway">
    <text evidence="10">Carbohydrate biosynthesis.</text>
</comment>
<dbReference type="InterPro" id="IPR000146">
    <property type="entry name" value="FBPase_class-1"/>
</dbReference>
<reference evidence="16 17" key="1">
    <citation type="submission" date="2021-06" db="EMBL/GenBank/DDBJ databases">
        <title>Candida outbreak in Lebanon.</title>
        <authorList>
            <person name="Finianos M."/>
        </authorList>
    </citation>
    <scope>NUCLEOTIDE SEQUENCE [LARGE SCALE GENOMIC DNA]</scope>
    <source>
        <strain evidence="16">CA3LBN</strain>
    </source>
</reference>
<dbReference type="EMBL" id="CP076664">
    <property type="protein sequence ID" value="QWU89253.1"/>
    <property type="molecule type" value="Genomic_DNA"/>
</dbReference>
<evidence type="ECO:0000256" key="11">
    <source>
        <dbReference type="ARBA" id="ARBA00032973"/>
    </source>
</evidence>
<proteinExistence type="inferred from homology"/>
<evidence type="ECO:0000256" key="8">
    <source>
        <dbReference type="ARBA" id="ARBA00022842"/>
    </source>
</evidence>
<evidence type="ECO:0000313" key="17">
    <source>
        <dbReference type="Proteomes" id="UP000825434"/>
    </source>
</evidence>
<keyword evidence="17" id="KW-1185">Reference proteome</keyword>
<evidence type="ECO:0000256" key="4">
    <source>
        <dbReference type="ARBA" id="ARBA00011881"/>
    </source>
</evidence>
<dbReference type="InterPro" id="IPR044015">
    <property type="entry name" value="FBPase_C_dom"/>
</dbReference>
<feature type="compositionally biased region" description="Basic and acidic residues" evidence="13">
    <location>
        <begin position="9"/>
        <end position="23"/>
    </location>
</feature>
<keyword evidence="7 12" id="KW-0378">Hydrolase</keyword>
<dbReference type="InterPro" id="IPR033391">
    <property type="entry name" value="FBPase_N"/>
</dbReference>
<comment type="subunit">
    <text evidence="4">Homotetramer.</text>
</comment>
<protein>
    <recommendedName>
        <fullName evidence="5">fructose-bisphosphatase</fullName>
        <ecNumber evidence="5">3.1.3.11</ecNumber>
    </recommendedName>
    <alternativeName>
        <fullName evidence="11">D-fructose-1,6-bisphosphate 1-phosphohydrolase</fullName>
    </alternativeName>
</protein>
<evidence type="ECO:0000256" key="12">
    <source>
        <dbReference type="RuleBase" id="RU000508"/>
    </source>
</evidence>
<evidence type="ECO:0000256" key="9">
    <source>
        <dbReference type="ARBA" id="ARBA00023277"/>
    </source>
</evidence>
<dbReference type="Gene3D" id="3.30.540.10">
    <property type="entry name" value="Fructose-1,6-Bisphosphatase, subunit A, domain 1"/>
    <property type="match status" value="1"/>
</dbReference>
<dbReference type="CDD" id="cd00354">
    <property type="entry name" value="FBPase"/>
    <property type="match status" value="1"/>
</dbReference>
<organism evidence="16 17">
    <name type="scientific">Candidozyma haemuli</name>
    <dbReference type="NCBI Taxonomy" id="45357"/>
    <lineage>
        <taxon>Eukaryota</taxon>
        <taxon>Fungi</taxon>
        <taxon>Dikarya</taxon>
        <taxon>Ascomycota</taxon>
        <taxon>Saccharomycotina</taxon>
        <taxon>Pichiomycetes</taxon>
        <taxon>Metschnikowiaceae</taxon>
        <taxon>Candidozyma</taxon>
    </lineage>
</organism>
<evidence type="ECO:0000256" key="6">
    <source>
        <dbReference type="ARBA" id="ARBA00022723"/>
    </source>
</evidence>
<evidence type="ECO:0000259" key="15">
    <source>
        <dbReference type="Pfam" id="PF18913"/>
    </source>
</evidence>
<evidence type="ECO:0000256" key="7">
    <source>
        <dbReference type="ARBA" id="ARBA00022801"/>
    </source>
</evidence>
<evidence type="ECO:0000313" key="16">
    <source>
        <dbReference type="EMBL" id="QWU89253.1"/>
    </source>
</evidence>
<dbReference type="NCBIfam" id="NF006778">
    <property type="entry name" value="PRK09293.1-1"/>
    <property type="match status" value="1"/>
</dbReference>
<accession>A0ABX8IBH7</accession>
<comment type="catalytic activity">
    <reaction evidence="1">
        <text>beta-D-fructose 1,6-bisphosphate + H2O = beta-D-fructose 6-phosphate + phosphate</text>
        <dbReference type="Rhea" id="RHEA:11064"/>
        <dbReference type="ChEBI" id="CHEBI:15377"/>
        <dbReference type="ChEBI" id="CHEBI:32966"/>
        <dbReference type="ChEBI" id="CHEBI:43474"/>
        <dbReference type="ChEBI" id="CHEBI:57634"/>
        <dbReference type="EC" id="3.1.3.11"/>
    </reaction>
</comment>
<dbReference type="Gene3D" id="3.40.190.80">
    <property type="match status" value="1"/>
</dbReference>
<gene>
    <name evidence="16" type="ORF">CA3LBN_003576</name>
</gene>
<sequence>MSDWASKLQRKDSVKEGTKEKSRAASNTKAAPKEAVAPGGQINTTPTDKKPVTKPEFVEFNGEEVAAFLHAAYTAVLEEAKKDKAGEKVRIYQSLESPSGWTRAVGNKKEDRHVNVVTEVSRQLTAQRKNNMVQTVSQQMNVETDIITLTRFILEEQQKFAPNATGELSLLLNSLQFAFKFIAHNIRRAELVNLIGISGTANTTGDVQKKLDVIGDEIFINAMKSSGNVKVLVSEEQEDLIVFEGDGRYAVCTDPIDGSSNIDAGVSVGTIFGVYRLRDDSTGSIKDVLRKGTDMVAAGYTMYGASAHLMLTTGRGVHGFTLDTQLGEFILTQPDLKIPPTRAIYSVNEGNSFYWPEYVQKYIAELKEPQEELKGKPYSARYIGSMVADIHRTLLYGGIFAYPADSKSKNGKLRVLYECFPMAMLMEQAGGSAVNDKGERILDILPKGIHDKSGIWLGSKGEVDRFLKYIP</sequence>
<keyword evidence="6" id="KW-0479">Metal-binding</keyword>
<dbReference type="PANTHER" id="PTHR11556">
    <property type="entry name" value="FRUCTOSE-1,6-BISPHOSPHATASE-RELATED"/>
    <property type="match status" value="1"/>
</dbReference>
<dbReference type="PROSITE" id="PS00124">
    <property type="entry name" value="FBPASE"/>
    <property type="match status" value="1"/>
</dbReference>
<dbReference type="EC" id="3.1.3.11" evidence="5"/>
<evidence type="ECO:0000256" key="1">
    <source>
        <dbReference type="ARBA" id="ARBA00001273"/>
    </source>
</evidence>
<keyword evidence="8" id="KW-0460">Magnesium</keyword>
<evidence type="ECO:0000259" key="14">
    <source>
        <dbReference type="Pfam" id="PF00316"/>
    </source>
</evidence>
<feature type="domain" description="Fructose-1-6-bisphosphatase class 1 C-terminal" evidence="15">
    <location>
        <begin position="338"/>
        <end position="469"/>
    </location>
</feature>
<evidence type="ECO:0000256" key="13">
    <source>
        <dbReference type="SAM" id="MobiDB-lite"/>
    </source>
</evidence>
<keyword evidence="9 12" id="KW-0119">Carbohydrate metabolism</keyword>
<comment type="cofactor">
    <cofactor evidence="2">
        <name>Mg(2+)</name>
        <dbReference type="ChEBI" id="CHEBI:18420"/>
    </cofactor>
</comment>
<feature type="domain" description="Fructose-1-6-bisphosphatase class I N-terminal" evidence="14">
    <location>
        <begin position="147"/>
        <end position="334"/>
    </location>
</feature>
<dbReference type="PIRSF" id="PIRSF500210">
    <property type="entry name" value="FBPtase"/>
    <property type="match status" value="1"/>
</dbReference>
<dbReference type="Pfam" id="PF00316">
    <property type="entry name" value="FBPase"/>
    <property type="match status" value="1"/>
</dbReference>
<dbReference type="InterPro" id="IPR020548">
    <property type="entry name" value="Fructose_bisphosphatase_AS"/>
</dbReference>
<feature type="region of interest" description="Disordered" evidence="13">
    <location>
        <begin position="1"/>
        <end position="53"/>
    </location>
</feature>